<feature type="transmembrane region" description="Helical" evidence="1">
    <location>
        <begin position="77"/>
        <end position="101"/>
    </location>
</feature>
<dbReference type="InterPro" id="IPR026961">
    <property type="entry name" value="PGG_dom"/>
</dbReference>
<proteinExistence type="predicted"/>
<keyword evidence="1" id="KW-0472">Membrane</keyword>
<keyword evidence="4" id="KW-1185">Reference proteome</keyword>
<dbReference type="Proteomes" id="UP000215914">
    <property type="component" value="Chromosome 12"/>
</dbReference>
<feature type="transmembrane region" description="Helical" evidence="1">
    <location>
        <begin position="39"/>
        <end position="57"/>
    </location>
</feature>
<protein>
    <submittedName>
        <fullName evidence="3">Putative PGG domain-containing protein</fullName>
    </submittedName>
</protein>
<name>A0A251T1W3_HELAN</name>
<evidence type="ECO:0000313" key="4">
    <source>
        <dbReference type="Proteomes" id="UP000215914"/>
    </source>
</evidence>
<dbReference type="STRING" id="4232.A0A251T1W3"/>
<feature type="transmembrane region" description="Helical" evidence="1">
    <location>
        <begin position="150"/>
        <end position="175"/>
    </location>
</feature>
<sequence>MMPPFARERKNNDGQTPYELFSKENEEQVAKGLKWMKDCMVVATLIVTVAFAAAFTVPGGYKEENGLPFFIHQPTLLVFVIADAISLFSSSTSLLVFLSVLTTRHDQSDFMYSLPTKLVTGLLTLLISVAAMMLTFSASFYVLYHNGQNWVPILIAAFTAIPVIVFAVLQFPLLVDMFCSMYDSHYLFTPKKRMLYIRETRLCSNNARCW</sequence>
<gene>
    <name evidence="3" type="ORF">HannXRQ_Chr12g0367801</name>
</gene>
<reference evidence="4" key="1">
    <citation type="journal article" date="2017" name="Nature">
        <title>The sunflower genome provides insights into oil metabolism, flowering and Asterid evolution.</title>
        <authorList>
            <person name="Badouin H."/>
            <person name="Gouzy J."/>
            <person name="Grassa C.J."/>
            <person name="Murat F."/>
            <person name="Staton S.E."/>
            <person name="Cottret L."/>
            <person name="Lelandais-Briere C."/>
            <person name="Owens G.L."/>
            <person name="Carrere S."/>
            <person name="Mayjonade B."/>
            <person name="Legrand L."/>
            <person name="Gill N."/>
            <person name="Kane N.C."/>
            <person name="Bowers J.E."/>
            <person name="Hubner S."/>
            <person name="Bellec A."/>
            <person name="Berard A."/>
            <person name="Berges H."/>
            <person name="Blanchet N."/>
            <person name="Boniface M.C."/>
            <person name="Brunel D."/>
            <person name="Catrice O."/>
            <person name="Chaidir N."/>
            <person name="Claudel C."/>
            <person name="Donnadieu C."/>
            <person name="Faraut T."/>
            <person name="Fievet G."/>
            <person name="Helmstetter N."/>
            <person name="King M."/>
            <person name="Knapp S.J."/>
            <person name="Lai Z."/>
            <person name="Le Paslier M.C."/>
            <person name="Lippi Y."/>
            <person name="Lorenzon L."/>
            <person name="Mandel J.R."/>
            <person name="Marage G."/>
            <person name="Marchand G."/>
            <person name="Marquand E."/>
            <person name="Bret-Mestries E."/>
            <person name="Morien E."/>
            <person name="Nambeesan S."/>
            <person name="Nguyen T."/>
            <person name="Pegot-Espagnet P."/>
            <person name="Pouilly N."/>
            <person name="Raftis F."/>
            <person name="Sallet E."/>
            <person name="Schiex T."/>
            <person name="Thomas J."/>
            <person name="Vandecasteele C."/>
            <person name="Vares D."/>
            <person name="Vear F."/>
            <person name="Vautrin S."/>
            <person name="Crespi M."/>
            <person name="Mangin B."/>
            <person name="Burke J.M."/>
            <person name="Salse J."/>
            <person name="Munos S."/>
            <person name="Vincourt P."/>
            <person name="Rieseberg L.H."/>
            <person name="Langlade N.B."/>
        </authorList>
    </citation>
    <scope>NUCLEOTIDE SEQUENCE [LARGE SCALE GENOMIC DNA]</scope>
    <source>
        <strain evidence="4">cv. SF193</strain>
    </source>
</reference>
<dbReference type="PANTHER" id="PTHR24177">
    <property type="entry name" value="CASKIN"/>
    <property type="match status" value="1"/>
</dbReference>
<accession>A0A251T1W3</accession>
<organism evidence="3 4">
    <name type="scientific">Helianthus annuus</name>
    <name type="common">Common sunflower</name>
    <dbReference type="NCBI Taxonomy" id="4232"/>
    <lineage>
        <taxon>Eukaryota</taxon>
        <taxon>Viridiplantae</taxon>
        <taxon>Streptophyta</taxon>
        <taxon>Embryophyta</taxon>
        <taxon>Tracheophyta</taxon>
        <taxon>Spermatophyta</taxon>
        <taxon>Magnoliopsida</taxon>
        <taxon>eudicotyledons</taxon>
        <taxon>Gunneridae</taxon>
        <taxon>Pentapetalae</taxon>
        <taxon>asterids</taxon>
        <taxon>campanulids</taxon>
        <taxon>Asterales</taxon>
        <taxon>Asteraceae</taxon>
        <taxon>Asteroideae</taxon>
        <taxon>Heliantheae alliance</taxon>
        <taxon>Heliantheae</taxon>
        <taxon>Helianthus</taxon>
    </lineage>
</organism>
<dbReference type="EMBL" id="CM007901">
    <property type="protein sequence ID" value="OTG04924.1"/>
    <property type="molecule type" value="Genomic_DNA"/>
</dbReference>
<dbReference type="Pfam" id="PF13962">
    <property type="entry name" value="PGG"/>
    <property type="match status" value="1"/>
</dbReference>
<keyword evidence="1" id="KW-0812">Transmembrane</keyword>
<dbReference type="PANTHER" id="PTHR24177:SF443">
    <property type="entry name" value="PGG DOMAIN-CONTAINING PROTEIN"/>
    <property type="match status" value="1"/>
</dbReference>
<dbReference type="AlphaFoldDB" id="A0A251T1W3"/>
<feature type="transmembrane region" description="Helical" evidence="1">
    <location>
        <begin position="122"/>
        <end position="144"/>
    </location>
</feature>
<feature type="domain" description="PGG" evidence="2">
    <location>
        <begin position="36"/>
        <end position="142"/>
    </location>
</feature>
<evidence type="ECO:0000256" key="1">
    <source>
        <dbReference type="SAM" id="Phobius"/>
    </source>
</evidence>
<evidence type="ECO:0000259" key="2">
    <source>
        <dbReference type="Pfam" id="PF13962"/>
    </source>
</evidence>
<dbReference type="OMA" id="MAFIVAD"/>
<keyword evidence="1" id="KW-1133">Transmembrane helix</keyword>
<dbReference type="InParanoid" id="A0A251T1W3"/>
<evidence type="ECO:0000313" key="3">
    <source>
        <dbReference type="EMBL" id="OTG04924.1"/>
    </source>
</evidence>